<dbReference type="CDD" id="cd05471">
    <property type="entry name" value="pepsin_like"/>
    <property type="match status" value="1"/>
</dbReference>
<evidence type="ECO:0000256" key="2">
    <source>
        <dbReference type="ARBA" id="ARBA00007447"/>
    </source>
</evidence>
<keyword evidence="5" id="KW-0732">Signal</keyword>
<dbReference type="AlphaFoldDB" id="A0A0C9LQG4"/>
<feature type="active site" evidence="10">
    <location>
        <position position="245"/>
    </location>
</feature>
<evidence type="ECO:0000256" key="8">
    <source>
        <dbReference type="ARBA" id="ARBA00023145"/>
    </source>
</evidence>
<protein>
    <recommendedName>
        <fullName evidence="3">rhizopuspepsin</fullName>
        <ecNumber evidence="3">3.4.23.21</ecNumber>
    </recommendedName>
</protein>
<gene>
    <name evidence="13" type="ORF">MAM1_0008c00903</name>
</gene>
<accession>A0A0C9LQG4</accession>
<dbReference type="PANTHER" id="PTHR47966">
    <property type="entry name" value="BETA-SITE APP-CLEAVING ENZYME, ISOFORM A-RELATED"/>
    <property type="match status" value="1"/>
</dbReference>
<feature type="domain" description="Peptidase A1" evidence="12">
    <location>
        <begin position="21"/>
        <end position="369"/>
    </location>
</feature>
<dbReference type="PANTHER" id="PTHR47966:SF65">
    <property type="entry name" value="ASPARTIC-TYPE ENDOPEPTIDASE"/>
    <property type="match status" value="1"/>
</dbReference>
<keyword evidence="8" id="KW-0865">Zymogen</keyword>
<evidence type="ECO:0000256" key="4">
    <source>
        <dbReference type="ARBA" id="ARBA00022670"/>
    </source>
</evidence>
<dbReference type="STRING" id="91626.A0A0C9LQG4"/>
<sequence>MLQERSYYGLTSIYNDNQVQYLVNIQVGTPSQTFVVIVDTGSPEFWVPSIDCPASQCPLVNFNASKSSTLTDCHSNFSITYTGGYARGSLVTDHVTLAGISVENQAFGLVTSTEETVTVDEIYSSIRADGILGLSFPDSNTLQKGYISSIPFHMAANQLLTEPIFSICTNSIYQDGWAGDIIFGGSNTSDYVGNLSYVPVAPDPITQQYTLWQIDTKSVSLTSAVDNTLITTSSAFDPRIISTIDTGTTFSYMSNDYIKSMMRAITGRDPLELDSGSGCYPIDCDYAYADENGANVVFEFSVSDADKTTLITIPVNELVEPVDSTSIQYAHQCVFSLCPTSAPTMLLGDSVIRALYLVFDMEHKQMGFAPSLNTNSTVSQY</sequence>
<dbReference type="FunFam" id="2.40.70.10:FF:000008">
    <property type="entry name" value="Cathepsin D"/>
    <property type="match status" value="1"/>
</dbReference>
<dbReference type="Proteomes" id="UP000053815">
    <property type="component" value="Unassembled WGS sequence"/>
</dbReference>
<keyword evidence="6 11" id="KW-0064">Aspartyl protease</keyword>
<dbReference type="EC" id="3.4.23.21" evidence="3"/>
<comment type="catalytic activity">
    <reaction evidence="1">
        <text>Hydrolysis of proteins with broad specificity similar to that of pepsin A, preferring hydrophobic residues at P1 and P1'. Clots milk and activates trypsinogen. Does not cleave 4-Gln-|-His-5, but does cleave 10-His-|-Leu-11 and 12-Val-|-Glu-13 in B chain of insulin.</text>
        <dbReference type="EC" id="3.4.23.21"/>
    </reaction>
</comment>
<feature type="active site" evidence="10">
    <location>
        <position position="39"/>
    </location>
</feature>
<dbReference type="InterPro" id="IPR001969">
    <property type="entry name" value="Aspartic_peptidase_AS"/>
</dbReference>
<name>A0A0C9LQG4_9FUNG</name>
<evidence type="ECO:0000313" key="14">
    <source>
        <dbReference type="Proteomes" id="UP000053815"/>
    </source>
</evidence>
<evidence type="ECO:0000259" key="12">
    <source>
        <dbReference type="PROSITE" id="PS51767"/>
    </source>
</evidence>
<keyword evidence="4 11" id="KW-0645">Protease</keyword>
<dbReference type="InterPro" id="IPR034164">
    <property type="entry name" value="Pepsin-like_dom"/>
</dbReference>
<dbReference type="GO" id="GO:0006508">
    <property type="term" value="P:proteolysis"/>
    <property type="evidence" value="ECO:0007669"/>
    <property type="project" value="UniProtKB-KW"/>
</dbReference>
<evidence type="ECO:0000256" key="11">
    <source>
        <dbReference type="RuleBase" id="RU000454"/>
    </source>
</evidence>
<dbReference type="InterPro" id="IPR021109">
    <property type="entry name" value="Peptidase_aspartic_dom_sf"/>
</dbReference>
<evidence type="ECO:0000313" key="13">
    <source>
        <dbReference type="EMBL" id="GAN01470.1"/>
    </source>
</evidence>
<dbReference type="Gene3D" id="2.40.70.10">
    <property type="entry name" value="Acid Proteases"/>
    <property type="match status" value="2"/>
</dbReference>
<evidence type="ECO:0000256" key="3">
    <source>
        <dbReference type="ARBA" id="ARBA00013205"/>
    </source>
</evidence>
<dbReference type="EMBL" id="DF836297">
    <property type="protein sequence ID" value="GAN01470.1"/>
    <property type="molecule type" value="Genomic_DNA"/>
</dbReference>
<dbReference type="PROSITE" id="PS51767">
    <property type="entry name" value="PEPTIDASE_A1"/>
    <property type="match status" value="1"/>
</dbReference>
<evidence type="ECO:0000256" key="5">
    <source>
        <dbReference type="ARBA" id="ARBA00022729"/>
    </source>
</evidence>
<keyword evidence="9" id="KW-1015">Disulfide bond</keyword>
<reference evidence="13" key="1">
    <citation type="submission" date="2014-09" db="EMBL/GenBank/DDBJ databases">
        <title>Draft genome sequence of an oleaginous Mucoromycotina fungus Mucor ambiguus NBRC6742.</title>
        <authorList>
            <person name="Takeda I."/>
            <person name="Yamane N."/>
            <person name="Morita T."/>
            <person name="Tamano K."/>
            <person name="Machida M."/>
            <person name="Baker S."/>
            <person name="Koike H."/>
        </authorList>
    </citation>
    <scope>NUCLEOTIDE SEQUENCE</scope>
    <source>
        <strain evidence="13">NBRC 6742</strain>
    </source>
</reference>
<evidence type="ECO:0000256" key="9">
    <source>
        <dbReference type="ARBA" id="ARBA00023157"/>
    </source>
</evidence>
<comment type="similarity">
    <text evidence="2 11">Belongs to the peptidase A1 family.</text>
</comment>
<dbReference type="InterPro" id="IPR001461">
    <property type="entry name" value="Aspartic_peptidase_A1"/>
</dbReference>
<evidence type="ECO:0000256" key="6">
    <source>
        <dbReference type="ARBA" id="ARBA00022750"/>
    </source>
</evidence>
<dbReference type="GO" id="GO:0004190">
    <property type="term" value="F:aspartic-type endopeptidase activity"/>
    <property type="evidence" value="ECO:0007669"/>
    <property type="project" value="UniProtKB-KW"/>
</dbReference>
<evidence type="ECO:0000256" key="10">
    <source>
        <dbReference type="PIRSR" id="PIRSR601461-1"/>
    </source>
</evidence>
<evidence type="ECO:0000256" key="7">
    <source>
        <dbReference type="ARBA" id="ARBA00022801"/>
    </source>
</evidence>
<organism evidence="13">
    <name type="scientific">Mucor ambiguus</name>
    <dbReference type="NCBI Taxonomy" id="91626"/>
    <lineage>
        <taxon>Eukaryota</taxon>
        <taxon>Fungi</taxon>
        <taxon>Fungi incertae sedis</taxon>
        <taxon>Mucoromycota</taxon>
        <taxon>Mucoromycotina</taxon>
        <taxon>Mucoromycetes</taxon>
        <taxon>Mucorales</taxon>
        <taxon>Mucorineae</taxon>
        <taxon>Mucoraceae</taxon>
        <taxon>Mucor</taxon>
    </lineage>
</organism>
<proteinExistence type="inferred from homology"/>
<dbReference type="InterPro" id="IPR033121">
    <property type="entry name" value="PEPTIDASE_A1"/>
</dbReference>
<dbReference type="PRINTS" id="PR00792">
    <property type="entry name" value="PEPSIN"/>
</dbReference>
<keyword evidence="14" id="KW-1185">Reference proteome</keyword>
<evidence type="ECO:0000256" key="1">
    <source>
        <dbReference type="ARBA" id="ARBA00001130"/>
    </source>
</evidence>
<dbReference type="SUPFAM" id="SSF50630">
    <property type="entry name" value="Acid proteases"/>
    <property type="match status" value="1"/>
</dbReference>
<keyword evidence="7 11" id="KW-0378">Hydrolase</keyword>
<dbReference type="Pfam" id="PF00026">
    <property type="entry name" value="Asp"/>
    <property type="match status" value="1"/>
</dbReference>
<dbReference type="OrthoDB" id="771136at2759"/>
<dbReference type="PROSITE" id="PS00141">
    <property type="entry name" value="ASP_PROTEASE"/>
    <property type="match status" value="1"/>
</dbReference>